<evidence type="ECO:0000313" key="3">
    <source>
        <dbReference type="WBParaSite" id="nOo.2.0.1.t01048-RA"/>
    </source>
</evidence>
<gene>
    <name evidence="1" type="ORF">NOO_LOCUS1048</name>
</gene>
<dbReference type="Proteomes" id="UP000271087">
    <property type="component" value="Unassembled WGS sequence"/>
</dbReference>
<name>A0A182DZD6_ONCOC</name>
<keyword evidence="2" id="KW-1185">Reference proteome</keyword>
<dbReference type="InterPro" id="IPR045860">
    <property type="entry name" value="Snake_toxin-like_sf"/>
</dbReference>
<evidence type="ECO:0000313" key="2">
    <source>
        <dbReference type="Proteomes" id="UP000271087"/>
    </source>
</evidence>
<dbReference type="OrthoDB" id="5873061at2759"/>
<dbReference type="EMBL" id="UYRW01000122">
    <property type="protein sequence ID" value="VDK63370.1"/>
    <property type="molecule type" value="Genomic_DNA"/>
</dbReference>
<reference evidence="1 2" key="2">
    <citation type="submission" date="2018-08" db="EMBL/GenBank/DDBJ databases">
        <authorList>
            <person name="Laetsch R D."/>
            <person name="Stevens L."/>
            <person name="Kumar S."/>
            <person name="Blaxter L. M."/>
        </authorList>
    </citation>
    <scope>NUCLEOTIDE SEQUENCE [LARGE SCALE GENOMIC DNA]</scope>
</reference>
<dbReference type="AlphaFoldDB" id="A0A182DZD6"/>
<sequence>MTCASSSSVYQNTIQLDKFRIVVQLPRQTCSMEPIQCDRDQDVCVTISMNIGGGGLYWIGTGCDRQEHFQHTACENIRTLTRNVQLGTIQKRRVLQRTSDY</sequence>
<protein>
    <submittedName>
        <fullName evidence="1 3">Uncharacterized protein</fullName>
    </submittedName>
</protein>
<dbReference type="SUPFAM" id="SSF57302">
    <property type="entry name" value="Snake toxin-like"/>
    <property type="match status" value="1"/>
</dbReference>
<proteinExistence type="predicted"/>
<organism evidence="3">
    <name type="scientific">Onchocerca ochengi</name>
    <name type="common">Filarial nematode worm</name>
    <dbReference type="NCBI Taxonomy" id="42157"/>
    <lineage>
        <taxon>Eukaryota</taxon>
        <taxon>Metazoa</taxon>
        <taxon>Ecdysozoa</taxon>
        <taxon>Nematoda</taxon>
        <taxon>Chromadorea</taxon>
        <taxon>Rhabditida</taxon>
        <taxon>Spirurina</taxon>
        <taxon>Spiruromorpha</taxon>
        <taxon>Filarioidea</taxon>
        <taxon>Onchocercidae</taxon>
        <taxon>Onchocerca</taxon>
    </lineage>
</organism>
<dbReference type="WBParaSite" id="nOo.2.0.1.t01048-RA">
    <property type="protein sequence ID" value="nOo.2.0.1.t01048-RA"/>
    <property type="gene ID" value="nOo.2.0.1.g01048"/>
</dbReference>
<reference evidence="3" key="1">
    <citation type="submission" date="2016-06" db="UniProtKB">
        <authorList>
            <consortium name="WormBaseParasite"/>
        </authorList>
    </citation>
    <scope>IDENTIFICATION</scope>
</reference>
<evidence type="ECO:0000313" key="1">
    <source>
        <dbReference type="EMBL" id="VDK63370.1"/>
    </source>
</evidence>
<accession>A0A182DZD6</accession>